<keyword evidence="3" id="KW-1185">Reference proteome</keyword>
<dbReference type="PANTHER" id="PTHR39244:SF5">
    <property type="entry name" value="NATTERIN-3-LIKE"/>
    <property type="match status" value="1"/>
</dbReference>
<dbReference type="Pfam" id="PF07468">
    <property type="entry name" value="Agglutinin"/>
    <property type="match status" value="1"/>
</dbReference>
<accession>A0A8X8YA07</accession>
<name>A0A8X8YA07_SALSN</name>
<comment type="caution">
    <text evidence="2">The sequence shown here is derived from an EMBL/GenBank/DDBJ whole genome shotgun (WGS) entry which is preliminary data.</text>
</comment>
<protein>
    <recommendedName>
        <fullName evidence="1">Agglutinin domain-containing protein</fullName>
    </recommendedName>
</protein>
<dbReference type="CDD" id="cd20216">
    <property type="entry name" value="PFM_HFR-2-like"/>
    <property type="match status" value="1"/>
</dbReference>
<dbReference type="SUPFAM" id="SSF56973">
    <property type="entry name" value="Aerolisin/ETX pore-forming domain"/>
    <property type="match status" value="1"/>
</dbReference>
<proteinExistence type="predicted"/>
<gene>
    <name evidence="2" type="ORF">SASPL_110089</name>
</gene>
<evidence type="ECO:0000259" key="1">
    <source>
        <dbReference type="Pfam" id="PF07468"/>
    </source>
</evidence>
<reference evidence="2" key="2">
    <citation type="submission" date="2020-08" db="EMBL/GenBank/DDBJ databases">
        <title>Plant Genome Project.</title>
        <authorList>
            <person name="Zhang R.-G."/>
        </authorList>
    </citation>
    <scope>NUCLEOTIDE SEQUENCE</scope>
    <source>
        <strain evidence="2">Huo1</strain>
        <tissue evidence="2">Leaf</tissue>
    </source>
</reference>
<dbReference type="PANTHER" id="PTHR39244">
    <property type="entry name" value="NATTERIN-4"/>
    <property type="match status" value="1"/>
</dbReference>
<evidence type="ECO:0000313" key="2">
    <source>
        <dbReference type="EMBL" id="KAG6425881.1"/>
    </source>
</evidence>
<dbReference type="InterPro" id="IPR004991">
    <property type="entry name" value="Aerolysin-like"/>
</dbReference>
<dbReference type="OrthoDB" id="4948898at2759"/>
<dbReference type="InterPro" id="IPR036242">
    <property type="entry name" value="Agglutinin_dom_sf"/>
</dbReference>
<dbReference type="InterPro" id="IPR008998">
    <property type="entry name" value="Agglutinin"/>
</dbReference>
<reference evidence="2" key="1">
    <citation type="submission" date="2018-01" db="EMBL/GenBank/DDBJ databases">
        <authorList>
            <person name="Mao J.F."/>
        </authorList>
    </citation>
    <scope>NUCLEOTIDE SEQUENCE</scope>
    <source>
        <strain evidence="2">Huo1</strain>
        <tissue evidence="2">Leaf</tissue>
    </source>
</reference>
<dbReference type="InterPro" id="IPR053237">
    <property type="entry name" value="Natterin_C"/>
</dbReference>
<dbReference type="Proteomes" id="UP000298416">
    <property type="component" value="Unassembled WGS sequence"/>
</dbReference>
<organism evidence="2">
    <name type="scientific">Salvia splendens</name>
    <name type="common">Scarlet sage</name>
    <dbReference type="NCBI Taxonomy" id="180675"/>
    <lineage>
        <taxon>Eukaryota</taxon>
        <taxon>Viridiplantae</taxon>
        <taxon>Streptophyta</taxon>
        <taxon>Embryophyta</taxon>
        <taxon>Tracheophyta</taxon>
        <taxon>Spermatophyta</taxon>
        <taxon>Magnoliopsida</taxon>
        <taxon>eudicotyledons</taxon>
        <taxon>Gunneridae</taxon>
        <taxon>Pentapetalae</taxon>
        <taxon>asterids</taxon>
        <taxon>lamiids</taxon>
        <taxon>Lamiales</taxon>
        <taxon>Lamiaceae</taxon>
        <taxon>Nepetoideae</taxon>
        <taxon>Mentheae</taxon>
        <taxon>Salviinae</taxon>
        <taxon>Salvia</taxon>
        <taxon>Salvia subgen. Calosphace</taxon>
        <taxon>core Calosphace</taxon>
    </lineage>
</organism>
<dbReference type="AlphaFoldDB" id="A0A8X8YA07"/>
<dbReference type="Gene3D" id="2.170.15.10">
    <property type="entry name" value="Proaerolysin, chain A, domain 3"/>
    <property type="match status" value="1"/>
</dbReference>
<dbReference type="EMBL" id="PNBA02000004">
    <property type="protein sequence ID" value="KAG6425881.1"/>
    <property type="molecule type" value="Genomic_DNA"/>
</dbReference>
<dbReference type="Pfam" id="PF03318">
    <property type="entry name" value="ETX_MTX2"/>
    <property type="match status" value="1"/>
</dbReference>
<feature type="domain" description="Agglutinin" evidence="1">
    <location>
        <begin position="41"/>
        <end position="121"/>
    </location>
</feature>
<evidence type="ECO:0000313" key="3">
    <source>
        <dbReference type="Proteomes" id="UP000298416"/>
    </source>
</evidence>
<dbReference type="SUPFAM" id="SSF50382">
    <property type="entry name" value="Agglutinin"/>
    <property type="match status" value="2"/>
</dbReference>
<sequence>MASSEAITATLPRFIVIKSKAYSDKGNVHFKSDGRSVVVGEEDVLSTPVKIEVERSTTNAKYVNLRFVYFNRYWQRKENDKFIVAESDQPEEDVTNSSCTLFEPVKVDDNGVFYLSHVQSGGRLSVDGQTMALYVDEQKNGDEEKGYLTFVDWNTLVKMPGSVAFKGSNGKYIMLDGSLLLFKSDDPNDKTTICVVEQKPEGHVHIRQREYDDDYFWAVRTPELLVSGVASSLSPPSTQLYNFWPVIMDDNTIALRSEYNNNFCCYLYDDYGIMDGLWARASTVTKDAILQVHESVVGRKIYNVVYQMEYARIFDEVPYLAGSETLTNDGDKEDSMAVSIEYTDEKSYTFSRSISLTAGVSASIEAGIPFIEKATIQVHYEISGALQWDETTTTTTSVTATGTVPIPAKTKATVDYVGTRGTCNIPYSYTQEDKSSIDGKPIYTDLVDGIYTGVSYYNFNFHVRDTMPL</sequence>
<dbReference type="Gene3D" id="2.80.10.50">
    <property type="match status" value="2"/>
</dbReference>